<accession>A0AA36D6X2</accession>
<feature type="compositionally biased region" description="Basic and acidic residues" evidence="1">
    <location>
        <begin position="75"/>
        <end position="88"/>
    </location>
</feature>
<feature type="compositionally biased region" description="Basic residues" evidence="1">
    <location>
        <begin position="98"/>
        <end position="122"/>
    </location>
</feature>
<keyword evidence="3" id="KW-1185">Reference proteome</keyword>
<proteinExistence type="predicted"/>
<dbReference type="AlphaFoldDB" id="A0AA36D6X2"/>
<evidence type="ECO:0000256" key="1">
    <source>
        <dbReference type="SAM" id="MobiDB-lite"/>
    </source>
</evidence>
<evidence type="ECO:0000313" key="2">
    <source>
        <dbReference type="EMBL" id="CAJ0580887.1"/>
    </source>
</evidence>
<feature type="non-terminal residue" evidence="2">
    <location>
        <position position="1"/>
    </location>
</feature>
<protein>
    <submittedName>
        <fullName evidence="2">Uncharacterized protein</fullName>
    </submittedName>
</protein>
<name>A0AA36D6X2_9BILA</name>
<sequence length="150" mass="16529">MSALSISFLFIGALLLVAEARKCPPGQEGEKHPTPARIKEMTVTTSGLGLRPRRIFVHAQKPRAGMDALPVAHPVLHENRKKPTEEGRVLPGDEASTGKRRKIRVTKHRHHHHSRGHQKRSPHPSPNVAYAHNGPLTTHGHGPHGGNYKI</sequence>
<reference evidence="2" key="1">
    <citation type="submission" date="2023-06" db="EMBL/GenBank/DDBJ databases">
        <authorList>
            <person name="Delattre M."/>
        </authorList>
    </citation>
    <scope>NUCLEOTIDE SEQUENCE</scope>
    <source>
        <strain evidence="2">AF72</strain>
    </source>
</reference>
<dbReference type="EMBL" id="CATQJA010002662">
    <property type="protein sequence ID" value="CAJ0580887.1"/>
    <property type="molecule type" value="Genomic_DNA"/>
</dbReference>
<feature type="region of interest" description="Disordered" evidence="1">
    <location>
        <begin position="67"/>
        <end position="150"/>
    </location>
</feature>
<gene>
    <name evidence="2" type="ORF">MSPICULIGERA_LOCUS19062</name>
</gene>
<organism evidence="2 3">
    <name type="scientific">Mesorhabditis spiculigera</name>
    <dbReference type="NCBI Taxonomy" id="96644"/>
    <lineage>
        <taxon>Eukaryota</taxon>
        <taxon>Metazoa</taxon>
        <taxon>Ecdysozoa</taxon>
        <taxon>Nematoda</taxon>
        <taxon>Chromadorea</taxon>
        <taxon>Rhabditida</taxon>
        <taxon>Rhabditina</taxon>
        <taxon>Rhabditomorpha</taxon>
        <taxon>Rhabditoidea</taxon>
        <taxon>Rhabditidae</taxon>
        <taxon>Mesorhabditinae</taxon>
        <taxon>Mesorhabditis</taxon>
    </lineage>
</organism>
<evidence type="ECO:0000313" key="3">
    <source>
        <dbReference type="Proteomes" id="UP001177023"/>
    </source>
</evidence>
<dbReference type="Proteomes" id="UP001177023">
    <property type="component" value="Unassembled WGS sequence"/>
</dbReference>
<comment type="caution">
    <text evidence="2">The sequence shown here is derived from an EMBL/GenBank/DDBJ whole genome shotgun (WGS) entry which is preliminary data.</text>
</comment>